<dbReference type="Proteomes" id="UP001516023">
    <property type="component" value="Unassembled WGS sequence"/>
</dbReference>
<keyword evidence="1" id="KW-0106">Calcium</keyword>
<organism evidence="3 4">
    <name type="scientific">Cyclotella cryptica</name>
    <dbReference type="NCBI Taxonomy" id="29204"/>
    <lineage>
        <taxon>Eukaryota</taxon>
        <taxon>Sar</taxon>
        <taxon>Stramenopiles</taxon>
        <taxon>Ochrophyta</taxon>
        <taxon>Bacillariophyta</taxon>
        <taxon>Coscinodiscophyceae</taxon>
        <taxon>Thalassiosirophycidae</taxon>
        <taxon>Stephanodiscales</taxon>
        <taxon>Stephanodiscaceae</taxon>
        <taxon>Cyclotella</taxon>
    </lineage>
</organism>
<dbReference type="AlphaFoldDB" id="A0ABD3QE44"/>
<dbReference type="PROSITE" id="PS50222">
    <property type="entry name" value="EF_HAND_2"/>
    <property type="match status" value="1"/>
</dbReference>
<sequence length="834" mass="90018">MMQTSLIRCAGVRFRTAIKSAILSPTAKATSASRLSFATSRLIGIDIRPAILGVRHLTDKSFIFTGTASSAVTANASTNASQSNLPIPSHVSHKVCTPSDAVSLISPGDTVCVSGFVAQGSPDLILKALSDRYENECKAGIVGGVGDLTLLFGGGPGDWHTRGLNYLARVKCPDSTTQSKFGNALVKRAIGGHYGQVPQLGELATSNQIEAWTLPMGSISRMIRAQATHSPGHITTVGLGTYVDPTPGIGSGGAANELALESPLNKELVTKLTIDNTDYLMYKALPIHVAIIRATTADSSGNLSFEHESLLCDQRIIATAARNSGGVVLAQVKRLSALGSLPSRSVGIPGAMVDCVCVVDEEDHDIFHGMSYTKRHDPVLCGEIKSPSDEVPKMPLNERKIIARRASFALKPGKVVNLGIGLPEGVASVAGEEGQLPYITLTTEPGVFGGLPASGTEFGPAVNASALVEMNQQFDFYDGGGLDMCFLGAAQISPEGDVNVSRLSKNKLIGPGGFVDISQSTRNISFLCTFTARGLKIDCDGERGSIKILTEGTTRKFVNKVYERTFSGDEAVRRGQKVFYVTERAVFRRTASNDKIELIEIAPGIDLQKDVLDQMDFEPAISPDLKLMDERIFKHKKMNLKLFGSMRDRCIYHPEDHVLFIDLYGVSLVSQDEIDLIADYFNKIMEPLTESRGPLDVVVNYDGFDLLTGLEESYAEALDKIQKKHYKSVKRFPGRAFRCARLKGMMANMNAFNPEAAFAEMDEDGDGLLSRQELRAGIREHFGIRLRQTELDDLCKNGGVTMSNFSDVVGECLRRCGSELALKGDEGNDVASSN</sequence>
<evidence type="ECO:0000313" key="4">
    <source>
        <dbReference type="Proteomes" id="UP001516023"/>
    </source>
</evidence>
<gene>
    <name evidence="3" type="ORF">HJC23_005015</name>
</gene>
<dbReference type="PANTHER" id="PTHR43293">
    <property type="entry name" value="ACETATE COA-TRANSFERASE YDIF"/>
    <property type="match status" value="1"/>
</dbReference>
<dbReference type="InterPro" id="IPR037171">
    <property type="entry name" value="NagB/RpiA_transferase-like"/>
</dbReference>
<dbReference type="InterPro" id="IPR018247">
    <property type="entry name" value="EF_Hand_1_Ca_BS"/>
</dbReference>
<feature type="domain" description="EF-hand" evidence="2">
    <location>
        <begin position="755"/>
        <end position="784"/>
    </location>
</feature>
<evidence type="ECO:0000256" key="1">
    <source>
        <dbReference type="ARBA" id="ARBA00022837"/>
    </source>
</evidence>
<dbReference type="Gene3D" id="3.40.1080.10">
    <property type="entry name" value="Glutaconate Coenzyme A-transferase"/>
    <property type="match status" value="2"/>
</dbReference>
<dbReference type="InterPro" id="IPR002048">
    <property type="entry name" value="EF_hand_dom"/>
</dbReference>
<dbReference type="Pfam" id="PF01144">
    <property type="entry name" value="CoA_trans"/>
    <property type="match status" value="1"/>
</dbReference>
<dbReference type="Gene3D" id="1.10.238.10">
    <property type="entry name" value="EF-hand"/>
    <property type="match status" value="1"/>
</dbReference>
<keyword evidence="4" id="KW-1185">Reference proteome</keyword>
<dbReference type="InterPro" id="IPR004165">
    <property type="entry name" value="CoA_trans_fam_I"/>
</dbReference>
<dbReference type="EMBL" id="JABMIG020000046">
    <property type="protein sequence ID" value="KAL3798362.1"/>
    <property type="molecule type" value="Genomic_DNA"/>
</dbReference>
<comment type="caution">
    <text evidence="3">The sequence shown here is derived from an EMBL/GenBank/DDBJ whole genome shotgun (WGS) entry which is preliminary data.</text>
</comment>
<dbReference type="SMART" id="SM00882">
    <property type="entry name" value="CoA_trans"/>
    <property type="match status" value="2"/>
</dbReference>
<proteinExistence type="predicted"/>
<dbReference type="InterPro" id="IPR011992">
    <property type="entry name" value="EF-hand-dom_pair"/>
</dbReference>
<reference evidence="3 4" key="1">
    <citation type="journal article" date="2020" name="G3 (Bethesda)">
        <title>Improved Reference Genome for Cyclotella cryptica CCMP332, a Model for Cell Wall Morphogenesis, Salinity Adaptation, and Lipid Production in Diatoms (Bacillariophyta).</title>
        <authorList>
            <person name="Roberts W.R."/>
            <person name="Downey K.M."/>
            <person name="Ruck E.C."/>
            <person name="Traller J.C."/>
            <person name="Alverson A.J."/>
        </authorList>
    </citation>
    <scope>NUCLEOTIDE SEQUENCE [LARGE SCALE GENOMIC DNA]</scope>
    <source>
        <strain evidence="3 4">CCMP332</strain>
    </source>
</reference>
<evidence type="ECO:0000259" key="2">
    <source>
        <dbReference type="PROSITE" id="PS50222"/>
    </source>
</evidence>
<name>A0ABD3QE44_9STRA</name>
<dbReference type="SUPFAM" id="SSF47473">
    <property type="entry name" value="EF-hand"/>
    <property type="match status" value="1"/>
</dbReference>
<dbReference type="PANTHER" id="PTHR43293:SF1">
    <property type="entry name" value="ACETATE COA-TRANSFERASE YDIF"/>
    <property type="match status" value="1"/>
</dbReference>
<dbReference type="SUPFAM" id="SSF100950">
    <property type="entry name" value="NagB/RpiA/CoA transferase-like"/>
    <property type="match status" value="2"/>
</dbReference>
<dbReference type="PROSITE" id="PS00018">
    <property type="entry name" value="EF_HAND_1"/>
    <property type="match status" value="1"/>
</dbReference>
<evidence type="ECO:0000313" key="3">
    <source>
        <dbReference type="EMBL" id="KAL3798362.1"/>
    </source>
</evidence>
<protein>
    <recommendedName>
        <fullName evidence="2">EF-hand domain-containing protein</fullName>
    </recommendedName>
</protein>
<accession>A0ABD3QE44</accession>